<keyword evidence="3 5" id="KW-1133">Transmembrane helix</keyword>
<evidence type="ECO:0000256" key="5">
    <source>
        <dbReference type="SAM" id="Phobius"/>
    </source>
</evidence>
<feature type="transmembrane region" description="Helical" evidence="5">
    <location>
        <begin position="124"/>
        <end position="143"/>
    </location>
</feature>
<evidence type="ECO:0000256" key="2">
    <source>
        <dbReference type="ARBA" id="ARBA00022692"/>
    </source>
</evidence>
<feature type="transmembrane region" description="Helical" evidence="5">
    <location>
        <begin position="173"/>
        <end position="195"/>
    </location>
</feature>
<keyword evidence="4 5" id="KW-0472">Membrane</keyword>
<dbReference type="EMBL" id="VGIR01000014">
    <property type="protein sequence ID" value="MBM3330922.1"/>
    <property type="molecule type" value="Genomic_DNA"/>
</dbReference>
<sequence>MRTTGSDSSLTRWSLRFLPRWCPVGWRGGDGLERKLNTEDGVQVNLLSSVPPILLLTAGFLVCFFGYRLLRFTLGLAGFGVGLALGLLIAGLIPGASQALTIILGIVLGILGAILAAVLYKFGVFLLGVGAGALIAGVVVAATGWHYPMIARVLAAVAGGVLTLVLERSLISILSALAGAWGIVLGAFRLLGWHLVNTGSRNPPANYGVMMACWLILGLVGIGIQLRSGRRKRRE</sequence>
<feature type="transmembrane region" description="Helical" evidence="5">
    <location>
        <begin position="149"/>
        <end position="166"/>
    </location>
</feature>
<evidence type="ECO:0000259" key="6">
    <source>
        <dbReference type="Pfam" id="PF13886"/>
    </source>
</evidence>
<dbReference type="Pfam" id="PF13886">
    <property type="entry name" value="TM7S3_TM198"/>
    <property type="match status" value="1"/>
</dbReference>
<comment type="subcellular location">
    <subcellularLocation>
        <location evidence="1">Membrane</location>
        <topology evidence="1">Multi-pass membrane protein</topology>
    </subcellularLocation>
</comment>
<evidence type="ECO:0000256" key="4">
    <source>
        <dbReference type="ARBA" id="ARBA00023136"/>
    </source>
</evidence>
<dbReference type="Proteomes" id="UP000779900">
    <property type="component" value="Unassembled WGS sequence"/>
</dbReference>
<feature type="transmembrane region" description="Helical" evidence="5">
    <location>
        <begin position="46"/>
        <end position="67"/>
    </location>
</feature>
<evidence type="ECO:0000256" key="3">
    <source>
        <dbReference type="ARBA" id="ARBA00022989"/>
    </source>
</evidence>
<evidence type="ECO:0000313" key="7">
    <source>
        <dbReference type="EMBL" id="MBM3330922.1"/>
    </source>
</evidence>
<gene>
    <name evidence="7" type="ORF">FJY68_03610</name>
</gene>
<accession>A0A937XDB4</accession>
<proteinExistence type="predicted"/>
<dbReference type="InterPro" id="IPR025256">
    <property type="entry name" value="TM7S3/TM198-like_dom"/>
</dbReference>
<feature type="domain" description="TM7S3/TM198-like" evidence="6">
    <location>
        <begin position="54"/>
        <end position="226"/>
    </location>
</feature>
<keyword evidence="2 5" id="KW-0812">Transmembrane</keyword>
<dbReference type="AlphaFoldDB" id="A0A937XDB4"/>
<organism evidence="7 8">
    <name type="scientific">candidate division WOR-3 bacterium</name>
    <dbReference type="NCBI Taxonomy" id="2052148"/>
    <lineage>
        <taxon>Bacteria</taxon>
        <taxon>Bacteria division WOR-3</taxon>
    </lineage>
</organism>
<protein>
    <submittedName>
        <fullName evidence="7">TMEM198/TM7SF3 family protein</fullName>
    </submittedName>
</protein>
<evidence type="ECO:0000313" key="8">
    <source>
        <dbReference type="Proteomes" id="UP000779900"/>
    </source>
</evidence>
<feature type="transmembrane region" description="Helical" evidence="5">
    <location>
        <begin position="207"/>
        <end position="226"/>
    </location>
</feature>
<feature type="transmembrane region" description="Helical" evidence="5">
    <location>
        <begin position="74"/>
        <end position="93"/>
    </location>
</feature>
<name>A0A937XDB4_UNCW3</name>
<comment type="caution">
    <text evidence="7">The sequence shown here is derived from an EMBL/GenBank/DDBJ whole genome shotgun (WGS) entry which is preliminary data.</text>
</comment>
<dbReference type="GO" id="GO:0016020">
    <property type="term" value="C:membrane"/>
    <property type="evidence" value="ECO:0007669"/>
    <property type="project" value="UniProtKB-SubCell"/>
</dbReference>
<reference evidence="7" key="1">
    <citation type="submission" date="2019-03" db="EMBL/GenBank/DDBJ databases">
        <title>Lake Tanganyika Metagenome-Assembled Genomes (MAGs).</title>
        <authorList>
            <person name="Tran P."/>
        </authorList>
    </citation>
    <scope>NUCLEOTIDE SEQUENCE</scope>
    <source>
        <strain evidence="7">K_DeepCast_150m_m2_040</strain>
    </source>
</reference>
<feature type="transmembrane region" description="Helical" evidence="5">
    <location>
        <begin position="99"/>
        <end position="119"/>
    </location>
</feature>
<evidence type="ECO:0000256" key="1">
    <source>
        <dbReference type="ARBA" id="ARBA00004141"/>
    </source>
</evidence>